<dbReference type="STRING" id="1344416.A0A139APB5"/>
<evidence type="ECO:0000256" key="5">
    <source>
        <dbReference type="ARBA" id="ARBA00023242"/>
    </source>
</evidence>
<evidence type="ECO:0000256" key="1">
    <source>
        <dbReference type="ARBA" id="ARBA00004123"/>
    </source>
</evidence>
<feature type="non-terminal residue" evidence="9">
    <location>
        <position position="1"/>
    </location>
</feature>
<evidence type="ECO:0000313" key="9">
    <source>
        <dbReference type="EMBL" id="KXS18568.1"/>
    </source>
</evidence>
<keyword evidence="10" id="KW-1185">Reference proteome</keyword>
<reference evidence="9 10" key="1">
    <citation type="journal article" date="2015" name="Genome Biol. Evol.">
        <title>Phylogenomic analyses indicate that early fungi evolved digesting cell walls of algal ancestors of land plants.</title>
        <authorList>
            <person name="Chang Y."/>
            <person name="Wang S."/>
            <person name="Sekimoto S."/>
            <person name="Aerts A.L."/>
            <person name="Choi C."/>
            <person name="Clum A."/>
            <person name="LaButti K.M."/>
            <person name="Lindquist E.A."/>
            <person name="Yee Ngan C."/>
            <person name="Ohm R.A."/>
            <person name="Salamov A.A."/>
            <person name="Grigoriev I.V."/>
            <person name="Spatafora J.W."/>
            <person name="Berbee M.L."/>
        </authorList>
    </citation>
    <scope>NUCLEOTIDE SEQUENCE [LARGE SCALE GENOMIC DNA]</scope>
    <source>
        <strain evidence="9 10">JEL478</strain>
    </source>
</reference>
<dbReference type="Pfam" id="PF00320">
    <property type="entry name" value="GATA"/>
    <property type="match status" value="2"/>
</dbReference>
<protein>
    <submittedName>
        <fullName evidence="9">Iron transporter biosynthesis regulating transcription factor</fullName>
    </submittedName>
</protein>
<dbReference type="OMA" id="THACQTH"/>
<dbReference type="InterPro" id="IPR039355">
    <property type="entry name" value="Transcription_factor_GATA"/>
</dbReference>
<organism evidence="9 10">
    <name type="scientific">Gonapodya prolifera (strain JEL478)</name>
    <name type="common">Monoblepharis prolifera</name>
    <dbReference type="NCBI Taxonomy" id="1344416"/>
    <lineage>
        <taxon>Eukaryota</taxon>
        <taxon>Fungi</taxon>
        <taxon>Fungi incertae sedis</taxon>
        <taxon>Chytridiomycota</taxon>
        <taxon>Chytridiomycota incertae sedis</taxon>
        <taxon>Monoblepharidomycetes</taxon>
        <taxon>Monoblepharidales</taxon>
        <taxon>Gonapodyaceae</taxon>
        <taxon>Gonapodya</taxon>
    </lineage>
</organism>
<keyword evidence="2" id="KW-0479">Metal-binding</keyword>
<evidence type="ECO:0000256" key="6">
    <source>
        <dbReference type="PROSITE-ProRule" id="PRU00094"/>
    </source>
</evidence>
<dbReference type="GO" id="GO:0000978">
    <property type="term" value="F:RNA polymerase II cis-regulatory region sequence-specific DNA binding"/>
    <property type="evidence" value="ECO:0007669"/>
    <property type="project" value="TreeGrafter"/>
</dbReference>
<evidence type="ECO:0000256" key="4">
    <source>
        <dbReference type="ARBA" id="ARBA00022833"/>
    </source>
</evidence>
<dbReference type="PROSITE" id="PS00344">
    <property type="entry name" value="GATA_ZN_FINGER_1"/>
    <property type="match status" value="1"/>
</dbReference>
<dbReference type="Gene3D" id="3.30.50.10">
    <property type="entry name" value="Erythroid Transcription Factor GATA-1, subunit A"/>
    <property type="match status" value="2"/>
</dbReference>
<evidence type="ECO:0000259" key="8">
    <source>
        <dbReference type="PROSITE" id="PS50114"/>
    </source>
</evidence>
<evidence type="ECO:0000256" key="7">
    <source>
        <dbReference type="SAM" id="MobiDB-lite"/>
    </source>
</evidence>
<dbReference type="OrthoDB" id="515401at2759"/>
<evidence type="ECO:0000256" key="2">
    <source>
        <dbReference type="ARBA" id="ARBA00022723"/>
    </source>
</evidence>
<dbReference type="InterPro" id="IPR000679">
    <property type="entry name" value="Znf_GATA"/>
</dbReference>
<feature type="non-terminal residue" evidence="9">
    <location>
        <position position="110"/>
    </location>
</feature>
<feature type="compositionally biased region" description="Basic and acidic residues" evidence="7">
    <location>
        <begin position="37"/>
        <end position="49"/>
    </location>
</feature>
<sequence>CANCGTGDTPLWRRDGEAALVCNACGLYSKTHGAPRPLDRPHATRKPDHGGNSAPTSCENCGTGVTPLWRRDEEGRILCNACGLYAKLHNAPRPVSMKTDVIRKRQRTDA</sequence>
<dbReference type="GO" id="GO:0000981">
    <property type="term" value="F:DNA-binding transcription factor activity, RNA polymerase II-specific"/>
    <property type="evidence" value="ECO:0007669"/>
    <property type="project" value="TreeGrafter"/>
</dbReference>
<dbReference type="PANTHER" id="PTHR10071">
    <property type="entry name" value="TRANSCRIPTION FACTOR GATA FAMILY MEMBER"/>
    <property type="match status" value="1"/>
</dbReference>
<name>A0A139APB5_GONPJ</name>
<dbReference type="PROSITE" id="PS50114">
    <property type="entry name" value="GATA_ZN_FINGER_2"/>
    <property type="match status" value="2"/>
</dbReference>
<gene>
    <name evidence="9" type="ORF">M427DRAFT_87961</name>
</gene>
<feature type="region of interest" description="Disordered" evidence="7">
    <location>
        <begin position="29"/>
        <end position="59"/>
    </location>
</feature>
<dbReference type="SMART" id="SM00401">
    <property type="entry name" value="ZnF_GATA"/>
    <property type="match status" value="2"/>
</dbReference>
<keyword evidence="5" id="KW-0539">Nucleus</keyword>
<dbReference type="SUPFAM" id="SSF57716">
    <property type="entry name" value="Glucocorticoid receptor-like (DNA-binding domain)"/>
    <property type="match status" value="2"/>
</dbReference>
<dbReference type="GO" id="GO:0008270">
    <property type="term" value="F:zinc ion binding"/>
    <property type="evidence" value="ECO:0007669"/>
    <property type="project" value="UniProtKB-KW"/>
</dbReference>
<accession>A0A139APB5</accession>
<dbReference type="EMBL" id="KQ965741">
    <property type="protein sequence ID" value="KXS18568.1"/>
    <property type="molecule type" value="Genomic_DNA"/>
</dbReference>
<dbReference type="AlphaFoldDB" id="A0A139APB5"/>
<proteinExistence type="predicted"/>
<dbReference type="Proteomes" id="UP000070544">
    <property type="component" value="Unassembled WGS sequence"/>
</dbReference>
<dbReference type="CDD" id="cd00202">
    <property type="entry name" value="ZnF_GATA"/>
    <property type="match status" value="2"/>
</dbReference>
<dbReference type="InterPro" id="IPR013088">
    <property type="entry name" value="Znf_NHR/GATA"/>
</dbReference>
<feature type="domain" description="GATA-type" evidence="8">
    <location>
        <begin position="1"/>
        <end position="48"/>
    </location>
</feature>
<feature type="domain" description="GATA-type" evidence="8">
    <location>
        <begin position="52"/>
        <end position="105"/>
    </location>
</feature>
<dbReference type="GO" id="GO:0005634">
    <property type="term" value="C:nucleus"/>
    <property type="evidence" value="ECO:0007669"/>
    <property type="project" value="UniProtKB-SubCell"/>
</dbReference>
<dbReference type="GO" id="GO:0000122">
    <property type="term" value="P:negative regulation of transcription by RNA polymerase II"/>
    <property type="evidence" value="ECO:0007669"/>
    <property type="project" value="TreeGrafter"/>
</dbReference>
<keyword evidence="3 6" id="KW-0863">Zinc-finger</keyword>
<dbReference type="FunFam" id="3.30.50.10:FF:000007">
    <property type="entry name" value="Nitrogen regulatory AreA, N-terminal"/>
    <property type="match status" value="1"/>
</dbReference>
<comment type="subcellular location">
    <subcellularLocation>
        <location evidence="1">Nucleus</location>
    </subcellularLocation>
</comment>
<evidence type="ECO:0000256" key="3">
    <source>
        <dbReference type="ARBA" id="ARBA00022771"/>
    </source>
</evidence>
<dbReference type="GO" id="GO:0045944">
    <property type="term" value="P:positive regulation of transcription by RNA polymerase II"/>
    <property type="evidence" value="ECO:0007669"/>
    <property type="project" value="TreeGrafter"/>
</dbReference>
<evidence type="ECO:0000313" key="10">
    <source>
        <dbReference type="Proteomes" id="UP000070544"/>
    </source>
</evidence>
<dbReference type="PRINTS" id="PR00619">
    <property type="entry name" value="GATAZNFINGER"/>
</dbReference>
<dbReference type="PANTHER" id="PTHR10071:SF281">
    <property type="entry name" value="BOX A-BINDING FACTOR-RELATED"/>
    <property type="match status" value="1"/>
</dbReference>
<keyword evidence="4" id="KW-0862">Zinc</keyword>